<comment type="caution">
    <text evidence="1">The sequence shown here is derived from an EMBL/GenBank/DDBJ whole genome shotgun (WGS) entry which is preliminary data.</text>
</comment>
<dbReference type="Proteomes" id="UP001358417">
    <property type="component" value="Unassembled WGS sequence"/>
</dbReference>
<dbReference type="GeneID" id="89968973"/>
<accession>A0AAV9NRS4</accession>
<reference evidence="1 2" key="1">
    <citation type="submission" date="2023-08" db="EMBL/GenBank/DDBJ databases">
        <title>Black Yeasts Isolated from many extreme environments.</title>
        <authorList>
            <person name="Coleine C."/>
            <person name="Stajich J.E."/>
            <person name="Selbmann L."/>
        </authorList>
    </citation>
    <scope>NUCLEOTIDE SEQUENCE [LARGE SCALE GENOMIC DNA]</scope>
    <source>
        <strain evidence="1 2">CCFEE 5792</strain>
    </source>
</reference>
<evidence type="ECO:0000313" key="1">
    <source>
        <dbReference type="EMBL" id="KAK5064917.1"/>
    </source>
</evidence>
<gene>
    <name evidence="1" type="ORF">LTR84_000751</name>
</gene>
<organism evidence="1 2">
    <name type="scientific">Exophiala bonariae</name>
    <dbReference type="NCBI Taxonomy" id="1690606"/>
    <lineage>
        <taxon>Eukaryota</taxon>
        <taxon>Fungi</taxon>
        <taxon>Dikarya</taxon>
        <taxon>Ascomycota</taxon>
        <taxon>Pezizomycotina</taxon>
        <taxon>Eurotiomycetes</taxon>
        <taxon>Chaetothyriomycetidae</taxon>
        <taxon>Chaetothyriales</taxon>
        <taxon>Herpotrichiellaceae</taxon>
        <taxon>Exophiala</taxon>
    </lineage>
</organism>
<name>A0AAV9NRS4_9EURO</name>
<keyword evidence="2" id="KW-1185">Reference proteome</keyword>
<proteinExistence type="predicted"/>
<dbReference type="RefSeq" id="XP_064712241.1">
    <property type="nucleotide sequence ID" value="XM_064844381.1"/>
</dbReference>
<dbReference type="EMBL" id="JAVRRD010000001">
    <property type="protein sequence ID" value="KAK5064917.1"/>
    <property type="molecule type" value="Genomic_DNA"/>
</dbReference>
<protein>
    <recommendedName>
        <fullName evidence="3">Transcription factor domain-containing protein</fullName>
    </recommendedName>
</protein>
<evidence type="ECO:0000313" key="2">
    <source>
        <dbReference type="Proteomes" id="UP001358417"/>
    </source>
</evidence>
<sequence>MGDPDTITLDAIEAAFPNEAILIDESWDHPHFLDGFDWQLPTLGVEHWLDDIDSFSLENDNWSRNPIFLETESTSQMDVAITMIRDFFQRRSRAPTPTRQESKHMWHQWYSAPPHLQIYDEEVINVLLNLAKTHISSTFSLFSDFETTPDMKEELCLAMAAVGGLFCTVSESAKVAKKLHNDARRMQLEACLPPLMIHYRAAIDAAKTSILLEIYGLCSGDKRSYELVEAYHAETLRTIRLCWISPFDGDPVEREKQLRLLSEAVRILDSYRVLLLFQPPSFFDASRASGHLGDEKSEAFQQSTDRLRYLMSPGCVNGETSGSLETLAEISSYSWALHPHGSAHPNDQLLWNLNFIELALERWNQSRLMGPELPTNSHLSTMLLYHLTHINLHSNLRLLQRSTKDFMAPANSPKSSKTYQAIVAWAASSHFKISHWHSEAIQSLVSDAMSAARRRTQLQPETSHILESPHLPFCIYFSTLILWYGARAKSQTDQSSDVIIDNGSQLLLGLKVKVAKHLASALNDVLSENSKCLS</sequence>
<evidence type="ECO:0008006" key="3">
    <source>
        <dbReference type="Google" id="ProtNLM"/>
    </source>
</evidence>
<dbReference type="AlphaFoldDB" id="A0AAV9NRS4"/>